<keyword evidence="4" id="KW-1133">Transmembrane helix</keyword>
<protein>
    <recommendedName>
        <fullName evidence="6">Folate receptor-like domain-containing protein</fullName>
    </recommendedName>
</protein>
<evidence type="ECO:0000259" key="6">
    <source>
        <dbReference type="Pfam" id="PF03024"/>
    </source>
</evidence>
<keyword evidence="8" id="KW-1185">Reference proteome</keyword>
<sequence length="208" mass="24390">MAELRLASLLLLQAARAGRQVKCEVTVLTNTTTSIKYCPYFHNRLARPQSQLSSCSWFRNQSCCYQAEIDSIFTDNIPLFNVNDQCRQSLTYLMCYICAPDQKDFYADRRLTICDDMCQDLYDACINATYKGDPIYYWYRNGREFCQGRQFQVQSYQSGKCYSIKRYENLLNIYQTGHAKQFFTSAYFYPYLVIALLPSLFSTLSWSY</sequence>
<keyword evidence="4" id="KW-0472">Membrane</keyword>
<dbReference type="AlphaFoldDB" id="B3RPR5"/>
<dbReference type="PhylomeDB" id="B3RPR5"/>
<evidence type="ECO:0000256" key="1">
    <source>
        <dbReference type="ARBA" id="ARBA00007932"/>
    </source>
</evidence>
<dbReference type="InParanoid" id="B3RPR5"/>
<keyword evidence="2 5" id="KW-0732">Signal</keyword>
<feature type="domain" description="Folate receptor-like" evidence="6">
    <location>
        <begin position="38"/>
        <end position="146"/>
    </location>
</feature>
<feature type="chain" id="PRO_5002798392" description="Folate receptor-like domain-containing protein" evidence="5">
    <location>
        <begin position="18"/>
        <end position="208"/>
    </location>
</feature>
<evidence type="ECO:0000256" key="4">
    <source>
        <dbReference type="SAM" id="Phobius"/>
    </source>
</evidence>
<feature type="signal peptide" evidence="5">
    <location>
        <begin position="1"/>
        <end position="17"/>
    </location>
</feature>
<keyword evidence="4" id="KW-0812">Transmembrane</keyword>
<dbReference type="OrthoDB" id="5982417at2759"/>
<dbReference type="InterPro" id="IPR004269">
    <property type="entry name" value="Folate_rcpt"/>
</dbReference>
<name>B3RPR5_TRIAD</name>
<dbReference type="Pfam" id="PF03024">
    <property type="entry name" value="Folate_rec"/>
    <property type="match status" value="1"/>
</dbReference>
<dbReference type="PANTHER" id="PTHR10517">
    <property type="entry name" value="FOLATE RECEPTOR"/>
    <property type="match status" value="1"/>
</dbReference>
<dbReference type="KEGG" id="tad:TRIADDRAFT_53636"/>
<dbReference type="EMBL" id="DS985242">
    <property type="protein sequence ID" value="EDV28230.1"/>
    <property type="molecule type" value="Genomic_DNA"/>
</dbReference>
<dbReference type="InterPro" id="IPR018143">
    <property type="entry name" value="Folate_rcpt-like"/>
</dbReference>
<feature type="transmembrane region" description="Helical" evidence="4">
    <location>
        <begin position="188"/>
        <end position="206"/>
    </location>
</feature>
<evidence type="ECO:0000256" key="2">
    <source>
        <dbReference type="ARBA" id="ARBA00022729"/>
    </source>
</evidence>
<dbReference type="GeneID" id="6750736"/>
<keyword evidence="3" id="KW-1015">Disulfide bond</keyword>
<dbReference type="HOGENOM" id="CLU_1322431_0_0_1"/>
<reference evidence="7 8" key="1">
    <citation type="journal article" date="2008" name="Nature">
        <title>The Trichoplax genome and the nature of placozoans.</title>
        <authorList>
            <person name="Srivastava M."/>
            <person name="Begovic E."/>
            <person name="Chapman J."/>
            <person name="Putnam N.H."/>
            <person name="Hellsten U."/>
            <person name="Kawashima T."/>
            <person name="Kuo A."/>
            <person name="Mitros T."/>
            <person name="Salamov A."/>
            <person name="Carpenter M.L."/>
            <person name="Signorovitch A.Y."/>
            <person name="Moreno M.A."/>
            <person name="Kamm K."/>
            <person name="Grimwood J."/>
            <person name="Schmutz J."/>
            <person name="Shapiro H."/>
            <person name="Grigoriev I.V."/>
            <person name="Buss L.W."/>
            <person name="Schierwater B."/>
            <person name="Dellaporta S.L."/>
            <person name="Rokhsar D.S."/>
        </authorList>
    </citation>
    <scope>NUCLEOTIDE SEQUENCE [LARGE SCALE GENOMIC DNA]</scope>
    <source>
        <strain evidence="7 8">Grell-BS-1999</strain>
    </source>
</reference>
<dbReference type="Proteomes" id="UP000009022">
    <property type="component" value="Unassembled WGS sequence"/>
</dbReference>
<evidence type="ECO:0000256" key="3">
    <source>
        <dbReference type="ARBA" id="ARBA00023157"/>
    </source>
</evidence>
<dbReference type="GO" id="GO:0009897">
    <property type="term" value="C:external side of plasma membrane"/>
    <property type="evidence" value="ECO:0000318"/>
    <property type="project" value="GO_Central"/>
</dbReference>
<organism evidence="7 8">
    <name type="scientific">Trichoplax adhaerens</name>
    <name type="common">Trichoplax reptans</name>
    <dbReference type="NCBI Taxonomy" id="10228"/>
    <lineage>
        <taxon>Eukaryota</taxon>
        <taxon>Metazoa</taxon>
        <taxon>Placozoa</taxon>
        <taxon>Uniplacotomia</taxon>
        <taxon>Trichoplacea</taxon>
        <taxon>Trichoplacidae</taxon>
        <taxon>Trichoplax</taxon>
    </lineage>
</organism>
<comment type="similarity">
    <text evidence="1">Belongs to the folate receptor family.</text>
</comment>
<evidence type="ECO:0000313" key="7">
    <source>
        <dbReference type="EMBL" id="EDV28230.1"/>
    </source>
</evidence>
<evidence type="ECO:0000256" key="5">
    <source>
        <dbReference type="SAM" id="SignalP"/>
    </source>
</evidence>
<proteinExistence type="inferred from homology"/>
<evidence type="ECO:0000313" key="8">
    <source>
        <dbReference type="Proteomes" id="UP000009022"/>
    </source>
</evidence>
<gene>
    <name evidence="7" type="ORF">TRIADDRAFT_53636</name>
</gene>
<dbReference type="GO" id="GO:0038023">
    <property type="term" value="F:signaling receptor activity"/>
    <property type="evidence" value="ECO:0000318"/>
    <property type="project" value="GO_Central"/>
</dbReference>
<accession>B3RPR5</accession>
<dbReference type="OMA" id="NSCCMQE"/>
<dbReference type="PANTHER" id="PTHR10517:SF28">
    <property type="entry name" value="COILIN"/>
    <property type="match status" value="1"/>
</dbReference>
<dbReference type="eggNOG" id="ENOG502S8S2">
    <property type="taxonomic scope" value="Eukaryota"/>
</dbReference>
<dbReference type="CTD" id="6750736"/>
<dbReference type="RefSeq" id="XP_002110064.1">
    <property type="nucleotide sequence ID" value="XM_002110028.1"/>
</dbReference>